<dbReference type="Proteomes" id="UP000245466">
    <property type="component" value="Unassembled WGS sequence"/>
</dbReference>
<comment type="caution">
    <text evidence="1">The sequence shown here is derived from an EMBL/GenBank/DDBJ whole genome shotgun (WGS) entry which is preliminary data.</text>
</comment>
<protein>
    <submittedName>
        <fullName evidence="1">Uncharacterized protein</fullName>
    </submittedName>
</protein>
<evidence type="ECO:0000313" key="1">
    <source>
        <dbReference type="EMBL" id="PVY42337.1"/>
    </source>
</evidence>
<accession>A0A2U1B1F5</accession>
<name>A0A2U1B1F5_9BACT</name>
<dbReference type="OrthoDB" id="6402880at2"/>
<keyword evidence="2" id="KW-1185">Reference proteome</keyword>
<evidence type="ECO:0000313" key="2">
    <source>
        <dbReference type="Proteomes" id="UP000245466"/>
    </source>
</evidence>
<organism evidence="1 2">
    <name type="scientific">Pontibacter virosus</name>
    <dbReference type="NCBI Taxonomy" id="1765052"/>
    <lineage>
        <taxon>Bacteria</taxon>
        <taxon>Pseudomonadati</taxon>
        <taxon>Bacteroidota</taxon>
        <taxon>Cytophagia</taxon>
        <taxon>Cytophagales</taxon>
        <taxon>Hymenobacteraceae</taxon>
        <taxon>Pontibacter</taxon>
    </lineage>
</organism>
<dbReference type="RefSeq" id="WP_116542503.1">
    <property type="nucleotide sequence ID" value="NZ_QEKI01000003.1"/>
</dbReference>
<reference evidence="1 2" key="1">
    <citation type="submission" date="2018-04" db="EMBL/GenBank/DDBJ databases">
        <title>Genomic Encyclopedia of Type Strains, Phase IV (KMG-IV): sequencing the most valuable type-strain genomes for metagenomic binning, comparative biology and taxonomic classification.</title>
        <authorList>
            <person name="Goeker M."/>
        </authorList>
    </citation>
    <scope>NUCLEOTIDE SEQUENCE [LARGE SCALE GENOMIC DNA]</scope>
    <source>
        <strain evidence="1 2">DSM 100231</strain>
    </source>
</reference>
<proteinExistence type="predicted"/>
<sequence length="539" mass="62934">MQTPSFFSLQDFEHFEKIAYKEHDNENPLHVAAKNQLVNGVWSKTGYWAKEIEKTLPDYEVDSFKKAWFQRPVRGKSNVTIKPYTWARIIRKNASNKDVYFTLGIDSDLKIVIVKLDYQNSGNSDLTDRQKEICKQKLVNTNGWWKYVEVIPLSDLSKHNWDTLIAATAKFIKDHEETYQGVLQAIEANANKRLARLTWNSKGWVMPSGPEGKSYDGQSHEGNHGYGHEEWLLDFSKLIDDYHYGFLEPLRSDYDTYAGRSFDIQLYTINKQTKKRYWVGELKNAEIISIAESEQIKKEYKRLGWLKEMEDQIKASGANERGFSNWKGVNLFNVRFKPKDAVLYDEFIEIDPKNPLYKVKRYTFLNNSPKYQAPQVLKPFEFQKPTEAEVRSDNTDPNYSTLSKRAPRTVEIELYHKKISNYLSTHLRSVYGKKNVKAEHPAGTGSNRIDIVVQDNSDLIFYEIKTYSSIKACIREAIGQILEYSYFPNKALAKELIIVSQHEADEPIKDYMSHLRNKFDIPLYYQHFDMTKKTLSDKY</sequence>
<dbReference type="AlphaFoldDB" id="A0A2U1B1F5"/>
<dbReference type="EMBL" id="QEKI01000003">
    <property type="protein sequence ID" value="PVY42337.1"/>
    <property type="molecule type" value="Genomic_DNA"/>
</dbReference>
<gene>
    <name evidence="1" type="ORF">C8E01_103203</name>
</gene>